<evidence type="ECO:0000256" key="3">
    <source>
        <dbReference type="ARBA" id="ARBA00004174"/>
    </source>
</evidence>
<evidence type="ECO:0000313" key="17">
    <source>
        <dbReference type="EMBL" id="CAD7198524.1"/>
    </source>
</evidence>
<evidence type="ECO:0000256" key="13">
    <source>
        <dbReference type="ARBA" id="ARBA00023136"/>
    </source>
</evidence>
<keyword evidence="6 14" id="KW-0349">Heme</keyword>
<dbReference type="Pfam" id="PF00067">
    <property type="entry name" value="p450"/>
    <property type="match status" value="2"/>
</dbReference>
<organism evidence="17">
    <name type="scientific">Timema douglasi</name>
    <name type="common">Walking stick</name>
    <dbReference type="NCBI Taxonomy" id="61478"/>
    <lineage>
        <taxon>Eukaryota</taxon>
        <taxon>Metazoa</taxon>
        <taxon>Ecdysozoa</taxon>
        <taxon>Arthropoda</taxon>
        <taxon>Hexapoda</taxon>
        <taxon>Insecta</taxon>
        <taxon>Pterygota</taxon>
        <taxon>Neoptera</taxon>
        <taxon>Polyneoptera</taxon>
        <taxon>Phasmatodea</taxon>
        <taxon>Timematodea</taxon>
        <taxon>Timematoidea</taxon>
        <taxon>Timematidae</taxon>
        <taxon>Timema</taxon>
    </lineage>
</organism>
<evidence type="ECO:0000256" key="7">
    <source>
        <dbReference type="ARBA" id="ARBA00022723"/>
    </source>
</evidence>
<evidence type="ECO:0000256" key="16">
    <source>
        <dbReference type="SAM" id="Phobius"/>
    </source>
</evidence>
<accession>A0A7R8VIT1</accession>
<evidence type="ECO:0000256" key="12">
    <source>
        <dbReference type="ARBA" id="ARBA00023033"/>
    </source>
</evidence>
<evidence type="ECO:0000256" key="5">
    <source>
        <dbReference type="ARBA" id="ARBA00010617"/>
    </source>
</evidence>
<evidence type="ECO:0000256" key="14">
    <source>
        <dbReference type="PIRSR" id="PIRSR602401-1"/>
    </source>
</evidence>
<dbReference type="InterPro" id="IPR017972">
    <property type="entry name" value="Cyt_P450_CS"/>
</dbReference>
<keyword evidence="13 16" id="KW-0472">Membrane</keyword>
<proteinExistence type="inferred from homology"/>
<dbReference type="InterPro" id="IPR002401">
    <property type="entry name" value="Cyt_P450_E_grp-I"/>
</dbReference>
<dbReference type="CDD" id="cd20651">
    <property type="entry name" value="CYP15A1-like"/>
    <property type="match status" value="1"/>
</dbReference>
<dbReference type="PANTHER" id="PTHR24300:SF376">
    <property type="entry name" value="CYTOCHROME P450 15A1"/>
    <property type="match status" value="1"/>
</dbReference>
<evidence type="ECO:0000256" key="11">
    <source>
        <dbReference type="ARBA" id="ARBA00023004"/>
    </source>
</evidence>
<dbReference type="GO" id="GO:0016712">
    <property type="term" value="F:oxidoreductase activity, acting on paired donors, with incorporation or reduction of molecular oxygen, reduced flavin or flavoprotein as one donor, and incorporation of one atom of oxygen"/>
    <property type="evidence" value="ECO:0007669"/>
    <property type="project" value="TreeGrafter"/>
</dbReference>
<name>A0A7R8VIT1_TIMDO</name>
<dbReference type="PRINTS" id="PR00385">
    <property type="entry name" value="P450"/>
</dbReference>
<dbReference type="GO" id="GO:0005506">
    <property type="term" value="F:iron ion binding"/>
    <property type="evidence" value="ECO:0007669"/>
    <property type="project" value="InterPro"/>
</dbReference>
<gene>
    <name evidence="17" type="ORF">TDIB3V08_LOCUS4803</name>
</gene>
<dbReference type="GO" id="GO:0006082">
    <property type="term" value="P:organic acid metabolic process"/>
    <property type="evidence" value="ECO:0007669"/>
    <property type="project" value="TreeGrafter"/>
</dbReference>
<evidence type="ECO:0000256" key="9">
    <source>
        <dbReference type="ARBA" id="ARBA00022848"/>
    </source>
</evidence>
<evidence type="ECO:0000256" key="10">
    <source>
        <dbReference type="ARBA" id="ARBA00023002"/>
    </source>
</evidence>
<dbReference type="EMBL" id="OA566225">
    <property type="protein sequence ID" value="CAD7198524.1"/>
    <property type="molecule type" value="Genomic_DNA"/>
</dbReference>
<evidence type="ECO:0000256" key="4">
    <source>
        <dbReference type="ARBA" id="ARBA00004406"/>
    </source>
</evidence>
<keyword evidence="12 15" id="KW-0503">Monooxygenase</keyword>
<dbReference type="GO" id="GO:0020037">
    <property type="term" value="F:heme binding"/>
    <property type="evidence" value="ECO:0007669"/>
    <property type="project" value="InterPro"/>
</dbReference>
<dbReference type="AlphaFoldDB" id="A0A7R8VIT1"/>
<evidence type="ECO:0000256" key="15">
    <source>
        <dbReference type="RuleBase" id="RU000461"/>
    </source>
</evidence>
<dbReference type="PANTHER" id="PTHR24300">
    <property type="entry name" value="CYTOCHROME P450 508A4-RELATED"/>
    <property type="match status" value="1"/>
</dbReference>
<comment type="function">
    <text evidence="2">May be involved in the metabolism of insect hormones and in the breakdown of synthetic insecticides.</text>
</comment>
<keyword evidence="10 15" id="KW-0560">Oxidoreductase</keyword>
<keyword evidence="16" id="KW-1133">Transmembrane helix</keyword>
<keyword evidence="9" id="KW-0492">Microsome</keyword>
<dbReference type="FunFam" id="1.10.630.10:FF:000238">
    <property type="entry name" value="Cytochrome P450 2A6"/>
    <property type="match status" value="1"/>
</dbReference>
<comment type="subcellular location">
    <subcellularLocation>
        <location evidence="4">Endoplasmic reticulum membrane</location>
        <topology evidence="4">Peripheral membrane protein</topology>
    </subcellularLocation>
    <subcellularLocation>
        <location evidence="3">Microsome membrane</location>
        <topology evidence="3">Peripheral membrane protein</topology>
    </subcellularLocation>
</comment>
<keyword evidence="7 14" id="KW-0479">Metal-binding</keyword>
<protein>
    <recommendedName>
        <fullName evidence="18">Cytochrome P450</fullName>
    </recommendedName>
</protein>
<dbReference type="PROSITE" id="PS00086">
    <property type="entry name" value="CYTOCHROME_P450"/>
    <property type="match status" value="1"/>
</dbReference>
<evidence type="ECO:0008006" key="18">
    <source>
        <dbReference type="Google" id="ProtNLM"/>
    </source>
</evidence>
<feature type="binding site" description="axial binding residue" evidence="14">
    <location>
        <position position="481"/>
    </location>
    <ligand>
        <name>heme</name>
        <dbReference type="ChEBI" id="CHEBI:30413"/>
    </ligand>
    <ligandPart>
        <name>Fe</name>
        <dbReference type="ChEBI" id="CHEBI:18248"/>
    </ligandPart>
</feature>
<dbReference type="GO" id="GO:0005789">
    <property type="term" value="C:endoplasmic reticulum membrane"/>
    <property type="evidence" value="ECO:0007669"/>
    <property type="project" value="UniProtKB-SubCell"/>
</dbReference>
<dbReference type="GO" id="GO:0008395">
    <property type="term" value="F:steroid hydroxylase activity"/>
    <property type="evidence" value="ECO:0007669"/>
    <property type="project" value="TreeGrafter"/>
</dbReference>
<evidence type="ECO:0000256" key="6">
    <source>
        <dbReference type="ARBA" id="ARBA00022617"/>
    </source>
</evidence>
<comment type="similarity">
    <text evidence="5 15">Belongs to the cytochrome P450 family.</text>
</comment>
<keyword evidence="16" id="KW-0812">Transmembrane</keyword>
<feature type="transmembrane region" description="Helical" evidence="16">
    <location>
        <begin position="415"/>
        <end position="441"/>
    </location>
</feature>
<evidence type="ECO:0000256" key="1">
    <source>
        <dbReference type="ARBA" id="ARBA00001971"/>
    </source>
</evidence>
<keyword evidence="8" id="KW-0256">Endoplasmic reticulum</keyword>
<evidence type="ECO:0000256" key="2">
    <source>
        <dbReference type="ARBA" id="ARBA00003690"/>
    </source>
</evidence>
<dbReference type="InterPro" id="IPR001128">
    <property type="entry name" value="Cyt_P450"/>
</dbReference>
<dbReference type="SUPFAM" id="SSF48264">
    <property type="entry name" value="Cytochrome P450"/>
    <property type="match status" value="1"/>
</dbReference>
<dbReference type="GO" id="GO:0006805">
    <property type="term" value="P:xenobiotic metabolic process"/>
    <property type="evidence" value="ECO:0007669"/>
    <property type="project" value="TreeGrafter"/>
</dbReference>
<comment type="cofactor">
    <cofactor evidence="1 14">
        <name>heme</name>
        <dbReference type="ChEBI" id="CHEBI:30413"/>
    </cofactor>
</comment>
<dbReference type="InterPro" id="IPR050182">
    <property type="entry name" value="Cytochrome_P450_fam2"/>
</dbReference>
<dbReference type="Gene3D" id="1.10.630.10">
    <property type="entry name" value="Cytochrome P450"/>
    <property type="match status" value="1"/>
</dbReference>
<dbReference type="InterPro" id="IPR036396">
    <property type="entry name" value="Cyt_P450_sf"/>
</dbReference>
<reference evidence="17" key="1">
    <citation type="submission" date="2020-11" db="EMBL/GenBank/DDBJ databases">
        <authorList>
            <person name="Tran Van P."/>
        </authorList>
    </citation>
    <scope>NUCLEOTIDE SEQUENCE</scope>
</reference>
<evidence type="ECO:0000256" key="8">
    <source>
        <dbReference type="ARBA" id="ARBA00022824"/>
    </source>
</evidence>
<dbReference type="PRINTS" id="PR00463">
    <property type="entry name" value="EP450I"/>
</dbReference>
<keyword evidence="11 14" id="KW-0408">Iron</keyword>
<sequence length="536" mass="60978">MLAILALALGVIYTIYLWVNAKPKNYPPGPPCLPFIGSLLSMPTHDIHLSMMKWQHTYGSLTGFMMGGQPMVAVCEPKAVQEVLRREEFQGRPDMFIFKERSFNKKLGVFFSDGHFWVEQRRFTLRHLREFGFGKKSMESVMHQEVDELSAHLKSSEITEVFGLFNIPVLNVLWSIMAGKRFSHDDKEFKDILERLFEAFRSGNPSGGVVNMIPALRHIMPKSSGYSIIKETNTSSQQLLKKVIDEHEKTLDANNPRDFIDVYILEQRLQKNVENSTFSTEGLIVTCMDLFGAGAESVSNTMGFCLLYLVLHPQIQEKVQEELDRVVGRSRKVALEDRSSLPFTEAVISEVSRINTIAPLCPPHRATKDTHFDGHFIPKSPPVCSHRAVRIDKMSPASGPLSRRCKLLELRCADMLVFLLGLIVLSFLQDTILIISLWSILHDKDHWGDPEVFRPQRFLDTDGKFVRDEWLTPFGIGKRFCMGEPLARNSLFIFFSCLLQEFTFSLPEGDPSPSTQALPGFTTAPRPFRVKITHRL</sequence>